<evidence type="ECO:0000313" key="20">
    <source>
        <dbReference type="Proteomes" id="UP000327013"/>
    </source>
</evidence>
<evidence type="ECO:0000256" key="8">
    <source>
        <dbReference type="ARBA" id="ARBA00022806"/>
    </source>
</evidence>
<keyword evidence="15" id="KW-0539">Nucleus</keyword>
<name>A0A5N6QDQ2_9ROSI</name>
<dbReference type="InterPro" id="IPR010614">
    <property type="entry name" value="RAD3-like_helicase_DEAD"/>
</dbReference>
<evidence type="ECO:0000256" key="6">
    <source>
        <dbReference type="ARBA" id="ARBA00022763"/>
    </source>
</evidence>
<dbReference type="OrthoDB" id="19182at2759"/>
<dbReference type="Pfam" id="PF13307">
    <property type="entry name" value="Helicase_C_2"/>
    <property type="match status" value="1"/>
</dbReference>
<evidence type="ECO:0000256" key="2">
    <source>
        <dbReference type="ARBA" id="ARBA00009146"/>
    </source>
</evidence>
<dbReference type="SUPFAM" id="SSF52540">
    <property type="entry name" value="P-loop containing nucleoside triphosphate hydrolases"/>
    <property type="match status" value="1"/>
</dbReference>
<dbReference type="PANTHER" id="PTHR11472:SF34">
    <property type="entry name" value="REGULATOR OF TELOMERE ELONGATION HELICASE 1"/>
    <property type="match status" value="1"/>
</dbReference>
<dbReference type="InterPro" id="IPR049909">
    <property type="entry name" value="Rtel1_HHD"/>
</dbReference>
<reference evidence="19 20" key="1">
    <citation type="submission" date="2019-06" db="EMBL/GenBank/DDBJ databases">
        <title>A chromosomal-level reference genome of Carpinus fangiana (Coryloideae, Betulaceae).</title>
        <authorList>
            <person name="Yang X."/>
            <person name="Wang Z."/>
            <person name="Zhang L."/>
            <person name="Hao G."/>
            <person name="Liu J."/>
            <person name="Yang Y."/>
        </authorList>
    </citation>
    <scope>NUCLEOTIDE SEQUENCE [LARGE SCALE GENOMIC DNA]</scope>
    <source>
        <strain evidence="19">Cfa_2016G</strain>
        <tissue evidence="19">Leaf</tissue>
    </source>
</reference>
<keyword evidence="3" id="KW-0004">4Fe-4S</keyword>
<evidence type="ECO:0000256" key="11">
    <source>
        <dbReference type="ARBA" id="ARBA00023014"/>
    </source>
</evidence>
<feature type="domain" description="Helicase ATP-binding" evidence="18">
    <location>
        <begin position="7"/>
        <end position="300"/>
    </location>
</feature>
<dbReference type="InterPro" id="IPR045028">
    <property type="entry name" value="DinG/Rad3-like"/>
</dbReference>
<dbReference type="GO" id="GO:0070182">
    <property type="term" value="F:DNA polymerase binding"/>
    <property type="evidence" value="ECO:0007669"/>
    <property type="project" value="TreeGrafter"/>
</dbReference>
<keyword evidence="6" id="KW-0227">DNA damage</keyword>
<keyword evidence="9" id="KW-0067">ATP-binding</keyword>
<evidence type="ECO:0000256" key="17">
    <source>
        <dbReference type="ARBA" id="ARBA00073810"/>
    </source>
</evidence>
<evidence type="ECO:0000256" key="1">
    <source>
        <dbReference type="ARBA" id="ARBA00004123"/>
    </source>
</evidence>
<dbReference type="FunFam" id="3.40.50.300:FF:000431">
    <property type="entry name" value="Regulator of telomere elongation helicase 1"/>
    <property type="match status" value="1"/>
</dbReference>
<dbReference type="GO" id="GO:0010569">
    <property type="term" value="P:regulation of double-strand break repair via homologous recombination"/>
    <property type="evidence" value="ECO:0007669"/>
    <property type="project" value="TreeGrafter"/>
</dbReference>
<keyword evidence="14" id="KW-0413">Isomerase</keyword>
<dbReference type="GO" id="GO:0005524">
    <property type="term" value="F:ATP binding"/>
    <property type="evidence" value="ECO:0007669"/>
    <property type="project" value="UniProtKB-KW"/>
</dbReference>
<dbReference type="SMART" id="SM00491">
    <property type="entry name" value="HELICc2"/>
    <property type="match status" value="1"/>
</dbReference>
<keyword evidence="12" id="KW-0238">DNA-binding</keyword>
<dbReference type="InterPro" id="IPR006554">
    <property type="entry name" value="Helicase-like_DEXD_c2"/>
</dbReference>
<dbReference type="Gene3D" id="3.40.50.300">
    <property type="entry name" value="P-loop containing nucleotide triphosphate hydrolases"/>
    <property type="match status" value="2"/>
</dbReference>
<keyword evidence="10" id="KW-0408">Iron</keyword>
<dbReference type="InterPro" id="IPR014013">
    <property type="entry name" value="Helic_SF1/SF2_ATP-bd_DinG/Rad3"/>
</dbReference>
<dbReference type="Pfam" id="PF23116">
    <property type="entry name" value="HHD_RTEL1"/>
    <property type="match status" value="1"/>
</dbReference>
<keyword evidence="7" id="KW-0378">Hydrolase</keyword>
<dbReference type="GO" id="GO:0003678">
    <property type="term" value="F:DNA helicase activity"/>
    <property type="evidence" value="ECO:0007669"/>
    <property type="project" value="InterPro"/>
</dbReference>
<dbReference type="InterPro" id="IPR057498">
    <property type="entry name" value="Rtel1_ARCH"/>
</dbReference>
<keyword evidence="13" id="KW-0234">DNA repair</keyword>
<evidence type="ECO:0000256" key="15">
    <source>
        <dbReference type="ARBA" id="ARBA00023242"/>
    </source>
</evidence>
<dbReference type="AlphaFoldDB" id="A0A5N6QDQ2"/>
<dbReference type="InterPro" id="IPR013020">
    <property type="entry name" value="Rad3/Chl1-like"/>
</dbReference>
<proteinExistence type="inferred from homology"/>
<dbReference type="GO" id="GO:0090657">
    <property type="term" value="P:telomeric loop disassembly"/>
    <property type="evidence" value="ECO:0007669"/>
    <property type="project" value="TreeGrafter"/>
</dbReference>
<dbReference type="Pfam" id="PF23109">
    <property type="entry name" value="ARCH_RTEL1"/>
    <property type="match status" value="1"/>
</dbReference>
<dbReference type="Proteomes" id="UP000327013">
    <property type="component" value="Chromosome 1"/>
</dbReference>
<dbReference type="GO" id="GO:0051539">
    <property type="term" value="F:4 iron, 4 sulfur cluster binding"/>
    <property type="evidence" value="ECO:0007669"/>
    <property type="project" value="UniProtKB-KW"/>
</dbReference>
<keyword evidence="4" id="KW-0479">Metal-binding</keyword>
<dbReference type="GO" id="GO:0005634">
    <property type="term" value="C:nucleus"/>
    <property type="evidence" value="ECO:0007669"/>
    <property type="project" value="UniProtKB-SubCell"/>
</dbReference>
<dbReference type="GO" id="GO:0003677">
    <property type="term" value="F:DNA binding"/>
    <property type="evidence" value="ECO:0007669"/>
    <property type="project" value="UniProtKB-KW"/>
</dbReference>
<dbReference type="NCBIfam" id="TIGR00604">
    <property type="entry name" value="rad3"/>
    <property type="match status" value="1"/>
</dbReference>
<dbReference type="PANTHER" id="PTHR11472">
    <property type="entry name" value="DNA REPAIR DEAD HELICASE RAD3/XP-D SUBFAMILY MEMBER"/>
    <property type="match status" value="1"/>
</dbReference>
<evidence type="ECO:0000256" key="7">
    <source>
        <dbReference type="ARBA" id="ARBA00022801"/>
    </source>
</evidence>
<evidence type="ECO:0000256" key="10">
    <source>
        <dbReference type="ARBA" id="ARBA00023004"/>
    </source>
</evidence>
<organism evidence="19 20">
    <name type="scientific">Carpinus fangiana</name>
    <dbReference type="NCBI Taxonomy" id="176857"/>
    <lineage>
        <taxon>Eukaryota</taxon>
        <taxon>Viridiplantae</taxon>
        <taxon>Streptophyta</taxon>
        <taxon>Embryophyta</taxon>
        <taxon>Tracheophyta</taxon>
        <taxon>Spermatophyta</taxon>
        <taxon>Magnoliopsida</taxon>
        <taxon>eudicotyledons</taxon>
        <taxon>Gunneridae</taxon>
        <taxon>Pentapetalae</taxon>
        <taxon>rosids</taxon>
        <taxon>fabids</taxon>
        <taxon>Fagales</taxon>
        <taxon>Betulaceae</taxon>
        <taxon>Carpinus</taxon>
    </lineage>
</organism>
<dbReference type="Pfam" id="PF06733">
    <property type="entry name" value="DEAD_2"/>
    <property type="match status" value="1"/>
</dbReference>
<comment type="subcellular location">
    <subcellularLocation>
        <location evidence="1">Nucleus</location>
    </subcellularLocation>
</comment>
<gene>
    <name evidence="19" type="ORF">FH972_002066</name>
</gene>
<dbReference type="EMBL" id="CM017321">
    <property type="protein sequence ID" value="KAE7997428.1"/>
    <property type="molecule type" value="Genomic_DNA"/>
</dbReference>
<evidence type="ECO:0000256" key="5">
    <source>
        <dbReference type="ARBA" id="ARBA00022741"/>
    </source>
</evidence>
<protein>
    <recommendedName>
        <fullName evidence="17">Regulator of telomere elongation helicase 1 homolog</fullName>
    </recommendedName>
</protein>
<dbReference type="InterPro" id="IPR006555">
    <property type="entry name" value="ATP-dep_Helicase_C"/>
</dbReference>
<evidence type="ECO:0000256" key="14">
    <source>
        <dbReference type="ARBA" id="ARBA00023235"/>
    </source>
</evidence>
<dbReference type="CDD" id="cd13932">
    <property type="entry name" value="HN_RTEL1"/>
    <property type="match status" value="1"/>
</dbReference>
<keyword evidence="11" id="KW-0411">Iron-sulfur</keyword>
<evidence type="ECO:0000313" key="19">
    <source>
        <dbReference type="EMBL" id="KAE7997428.1"/>
    </source>
</evidence>
<keyword evidence="20" id="KW-1185">Reference proteome</keyword>
<dbReference type="GO" id="GO:1904430">
    <property type="term" value="P:negative regulation of t-circle formation"/>
    <property type="evidence" value="ECO:0007669"/>
    <property type="project" value="TreeGrafter"/>
</dbReference>
<dbReference type="CDD" id="cd18788">
    <property type="entry name" value="SF2_C_XPD"/>
    <property type="match status" value="1"/>
</dbReference>
<accession>A0A5N6QDQ2</accession>
<dbReference type="SMART" id="SM00488">
    <property type="entry name" value="DEXDc2"/>
    <property type="match status" value="1"/>
</dbReference>
<dbReference type="InterPro" id="IPR027417">
    <property type="entry name" value="P-loop_NTPase"/>
</dbReference>
<evidence type="ECO:0000259" key="18">
    <source>
        <dbReference type="PROSITE" id="PS51193"/>
    </source>
</evidence>
<keyword evidence="8" id="KW-0347">Helicase</keyword>
<sequence>MPAYNIRGISVDFPFEAYDCQLVYMEKVIQSLQERCNALLESPTGTGKTLCLLCATLAWRKSLGGFSTGTSLRSSQNEGSESDVSLSQSVRSNLPTIVYTSRTHSQIRQVIQELKRTSYRPKMDVLGSREQLCIHDEVSLLRGKAQTNACHLLCRKREKHSCVHYSRVADYMKKNPHLGDEPIDIEDLVNVGRRFGPCPYYVSRELHKTADILFAPYNYLIDRGFRKFLSLDWNNSILIFDEAHNLESLCADAASFDLPSWLLNACISEAKNCIELSTARREEANDKSRNPDSFAILRALLLKLEKRIAEVPIQTKELGFTRPGPYIYELLADLNITHETASKLINIIDDAVVLLEEDSQHKVARTVCRLESISDILNIIFRDKGNAHANFYRVHVQEVEASAADGLKGKVSRTLSWWCFNPGIALEAFPRLGVGSVILTSGTLSPMASFAQELKLEFPVRLENPHVIKPSQIWAGVVPTGPSGYSFNSSYRTRDTIEYKQELGNAIVNFARIVPDGLLVFFPSYYILDQCIGCWKNMSHANSMTIWERICKHKKPVVEPRQSSLFATSIEDYMAKLKDTSASGAVFFAVCRGKVSEGLDFADHAGRAVIVTGMPFATRNDPKVRLKREYLDQEGQSQSKVCKVLTGEDWYNQQALRAVNQAVGRVIRHRHDYGAIIFCDERFAQPYRQSQISLWIQPHVKCYSKFGDVVFTLTRFFRDGGARVSTDLRPVQTENRGEIEETQLEQPLEKFIPHITPMRQDSSVKALSSILDIKRGNASGQVGEVLPANRSSLTPFKNQSLVLKHLNDPTGNVKKLLMPGRKNMQYQDPEIIDLTGYSLLDEQLGKDEELIAPCSARKRKLLSTENVAMQKIEVSHEHSSDGKTFEINGPSFSINPAKLESSQISGTIIAQNAQVGSALLNKEDGTSQKREVDFLRQKNKGFDSIPVLSGNEETRGSNFLIQVKEKLTAEEYKNFVEFMKALKSKTMKISQVLQSIVGLFSGPERLPLLKRFKDYIPAKYHSLYEQYLETNDDTL</sequence>
<evidence type="ECO:0000256" key="3">
    <source>
        <dbReference type="ARBA" id="ARBA00022485"/>
    </source>
</evidence>
<evidence type="ECO:0000256" key="12">
    <source>
        <dbReference type="ARBA" id="ARBA00023125"/>
    </source>
</evidence>
<dbReference type="GO" id="GO:0046872">
    <property type="term" value="F:metal ion binding"/>
    <property type="evidence" value="ECO:0007669"/>
    <property type="project" value="UniProtKB-KW"/>
</dbReference>
<dbReference type="Gene3D" id="1.20.1160.20">
    <property type="match status" value="1"/>
</dbReference>
<dbReference type="PROSITE" id="PS51193">
    <property type="entry name" value="HELICASE_ATP_BIND_2"/>
    <property type="match status" value="1"/>
</dbReference>
<evidence type="ECO:0000256" key="16">
    <source>
        <dbReference type="ARBA" id="ARBA00049360"/>
    </source>
</evidence>
<evidence type="ECO:0000256" key="4">
    <source>
        <dbReference type="ARBA" id="ARBA00022723"/>
    </source>
</evidence>
<dbReference type="GO" id="GO:0006281">
    <property type="term" value="P:DNA repair"/>
    <property type="evidence" value="ECO:0007669"/>
    <property type="project" value="UniProtKB-KW"/>
</dbReference>
<dbReference type="CDD" id="cd17970">
    <property type="entry name" value="DEAHc_FancJ"/>
    <property type="match status" value="1"/>
</dbReference>
<comment type="similarity">
    <text evidence="2">Belongs to the helicase family. RAD3/XPD subfamily.</text>
</comment>
<comment type="catalytic activity">
    <reaction evidence="16">
        <text>ATP + H2O = ADP + phosphate + H(+)</text>
        <dbReference type="Rhea" id="RHEA:13065"/>
        <dbReference type="ChEBI" id="CHEBI:15377"/>
        <dbReference type="ChEBI" id="CHEBI:15378"/>
        <dbReference type="ChEBI" id="CHEBI:30616"/>
        <dbReference type="ChEBI" id="CHEBI:43474"/>
        <dbReference type="ChEBI" id="CHEBI:456216"/>
    </reaction>
</comment>
<dbReference type="GO" id="GO:0045910">
    <property type="term" value="P:negative regulation of DNA recombination"/>
    <property type="evidence" value="ECO:0007669"/>
    <property type="project" value="TreeGrafter"/>
</dbReference>
<keyword evidence="5" id="KW-0547">Nucleotide-binding</keyword>
<evidence type="ECO:0000256" key="13">
    <source>
        <dbReference type="ARBA" id="ARBA00023204"/>
    </source>
</evidence>
<dbReference type="GO" id="GO:0016818">
    <property type="term" value="F:hydrolase activity, acting on acid anhydrides, in phosphorus-containing anhydrides"/>
    <property type="evidence" value="ECO:0007669"/>
    <property type="project" value="InterPro"/>
</dbReference>
<evidence type="ECO:0000256" key="9">
    <source>
        <dbReference type="ARBA" id="ARBA00022840"/>
    </source>
</evidence>